<accession>A0A375B9U4</accession>
<dbReference type="AlphaFoldDB" id="A0A375B9U4"/>
<evidence type="ECO:0000256" key="1">
    <source>
        <dbReference type="SAM" id="MobiDB-lite"/>
    </source>
</evidence>
<sequence length="55" mass="5652">MHGPDAPQQSGTDPIRPALLLRQPEVARGVPAAGLAATPHCQPDTDSLSARAALQ</sequence>
<organism evidence="2">
    <name type="scientific">Cupriavidus taiwanensis</name>
    <dbReference type="NCBI Taxonomy" id="164546"/>
    <lineage>
        <taxon>Bacteria</taxon>
        <taxon>Pseudomonadati</taxon>
        <taxon>Pseudomonadota</taxon>
        <taxon>Betaproteobacteria</taxon>
        <taxon>Burkholderiales</taxon>
        <taxon>Burkholderiaceae</taxon>
        <taxon>Cupriavidus</taxon>
    </lineage>
</organism>
<comment type="caution">
    <text evidence="2">The sequence shown here is derived from an EMBL/GenBank/DDBJ whole genome shotgun (WGS) entry which is preliminary data.</text>
</comment>
<gene>
    <name evidence="2" type="ORF">CBM2586_A10401</name>
</gene>
<dbReference type="EMBL" id="OFSN01000001">
    <property type="protein sequence ID" value="SOY40436.1"/>
    <property type="molecule type" value="Genomic_DNA"/>
</dbReference>
<dbReference type="Proteomes" id="UP000257016">
    <property type="component" value="Unassembled WGS sequence"/>
</dbReference>
<feature type="region of interest" description="Disordered" evidence="1">
    <location>
        <begin position="32"/>
        <end position="55"/>
    </location>
</feature>
<proteinExistence type="predicted"/>
<reference evidence="2" key="1">
    <citation type="submission" date="2018-01" db="EMBL/GenBank/DDBJ databases">
        <authorList>
            <person name="Clerissi C."/>
        </authorList>
    </citation>
    <scope>NUCLEOTIDE SEQUENCE</scope>
    <source>
        <strain evidence="2">Cupriavidus taiwanensis LMG 19430</strain>
    </source>
</reference>
<evidence type="ECO:0000313" key="2">
    <source>
        <dbReference type="EMBL" id="SOY40436.1"/>
    </source>
</evidence>
<protein>
    <submittedName>
        <fullName evidence="2">Uncharacterized protein</fullName>
    </submittedName>
</protein>
<name>A0A375B9U4_9BURK</name>